<evidence type="ECO:0000313" key="4">
    <source>
        <dbReference type="Proteomes" id="UP000030746"/>
    </source>
</evidence>
<dbReference type="CTD" id="20246492"/>
<dbReference type="EMBL" id="KB201362">
    <property type="protein sequence ID" value="ESO96837.1"/>
    <property type="molecule type" value="Genomic_DNA"/>
</dbReference>
<dbReference type="OrthoDB" id="10009287at2759"/>
<proteinExistence type="predicted"/>
<dbReference type="STRING" id="225164.V4AIM6"/>
<feature type="coiled-coil region" evidence="1">
    <location>
        <begin position="59"/>
        <end position="86"/>
    </location>
</feature>
<reference evidence="3 4" key="1">
    <citation type="journal article" date="2013" name="Nature">
        <title>Insights into bilaterian evolution from three spiralian genomes.</title>
        <authorList>
            <person name="Simakov O."/>
            <person name="Marletaz F."/>
            <person name="Cho S.J."/>
            <person name="Edsinger-Gonzales E."/>
            <person name="Havlak P."/>
            <person name="Hellsten U."/>
            <person name="Kuo D.H."/>
            <person name="Larsson T."/>
            <person name="Lv J."/>
            <person name="Arendt D."/>
            <person name="Savage R."/>
            <person name="Osoegawa K."/>
            <person name="de Jong P."/>
            <person name="Grimwood J."/>
            <person name="Chapman J.A."/>
            <person name="Shapiro H."/>
            <person name="Aerts A."/>
            <person name="Otillar R.P."/>
            <person name="Terry A.Y."/>
            <person name="Boore J.L."/>
            <person name="Grigoriev I.V."/>
            <person name="Lindberg D.R."/>
            <person name="Seaver E.C."/>
            <person name="Weisblat D.A."/>
            <person name="Putnam N.H."/>
            <person name="Rokhsar D.S."/>
        </authorList>
    </citation>
    <scope>NUCLEOTIDE SEQUENCE [LARGE SCALE GENOMIC DNA]</scope>
</reference>
<dbReference type="Proteomes" id="UP000030746">
    <property type="component" value="Unassembled WGS sequence"/>
</dbReference>
<feature type="region of interest" description="Disordered" evidence="2">
    <location>
        <begin position="92"/>
        <end position="115"/>
    </location>
</feature>
<dbReference type="AlphaFoldDB" id="V4AIM6"/>
<organism evidence="3 4">
    <name type="scientific">Lottia gigantea</name>
    <name type="common">Giant owl limpet</name>
    <dbReference type="NCBI Taxonomy" id="225164"/>
    <lineage>
        <taxon>Eukaryota</taxon>
        <taxon>Metazoa</taxon>
        <taxon>Spiralia</taxon>
        <taxon>Lophotrochozoa</taxon>
        <taxon>Mollusca</taxon>
        <taxon>Gastropoda</taxon>
        <taxon>Patellogastropoda</taxon>
        <taxon>Lottioidea</taxon>
        <taxon>Lottiidae</taxon>
        <taxon>Lottia</taxon>
    </lineage>
</organism>
<feature type="compositionally biased region" description="Basic and acidic residues" evidence="2">
    <location>
        <begin position="92"/>
        <end position="108"/>
    </location>
</feature>
<dbReference type="KEGG" id="lgi:LOTGIDRAFT_214372"/>
<evidence type="ECO:0000256" key="2">
    <source>
        <dbReference type="SAM" id="MobiDB-lite"/>
    </source>
</evidence>
<dbReference type="HOGENOM" id="CLU_1483625_0_0_1"/>
<name>V4AIM6_LOTGI</name>
<feature type="compositionally biased region" description="Basic residues" evidence="2">
    <location>
        <begin position="172"/>
        <end position="182"/>
    </location>
</feature>
<dbReference type="RefSeq" id="XP_009052336.1">
    <property type="nucleotide sequence ID" value="XM_009054088.1"/>
</dbReference>
<dbReference type="GeneID" id="20246492"/>
<evidence type="ECO:0000256" key="1">
    <source>
        <dbReference type="SAM" id="Coils"/>
    </source>
</evidence>
<accession>V4AIM6</accession>
<keyword evidence="4" id="KW-1185">Reference proteome</keyword>
<feature type="region of interest" description="Disordered" evidence="2">
    <location>
        <begin position="150"/>
        <end position="182"/>
    </location>
</feature>
<keyword evidence="1" id="KW-0175">Coiled coil</keyword>
<gene>
    <name evidence="3" type="ORF">LOTGIDRAFT_214372</name>
</gene>
<evidence type="ECO:0000313" key="3">
    <source>
        <dbReference type="EMBL" id="ESO96837.1"/>
    </source>
</evidence>
<protein>
    <submittedName>
        <fullName evidence="3">Uncharacterized protein</fullName>
    </submittedName>
</protein>
<sequence>MIIQASKQGYSTLVKLSSRGISYATNVFMKTALTGHGKLVDHLRRSYSTSDLSDDGTGLSRSREMLDDYEEDEDELDNRLYEDNREIEARKERRVVKTSDSKKTEKSVKMKKGTSTNAELTSVMEVDEDDEEVVVTEEITYIPVTRKHYTHKEQKQISKYGTLPKSYGRTTRSTRKPVHKEF</sequence>